<feature type="region of interest" description="Disordered" evidence="1">
    <location>
        <begin position="73"/>
        <end position="128"/>
    </location>
</feature>
<keyword evidence="4" id="KW-1185">Reference proteome</keyword>
<comment type="caution">
    <text evidence="3">The sequence shown here is derived from an EMBL/GenBank/DDBJ whole genome shotgun (WGS) entry which is preliminary data.</text>
</comment>
<dbReference type="EMBL" id="BAAAHK010000009">
    <property type="protein sequence ID" value="GAA0945393.1"/>
    <property type="molecule type" value="Genomic_DNA"/>
</dbReference>
<feature type="transmembrane region" description="Helical" evidence="2">
    <location>
        <begin position="41"/>
        <end position="62"/>
    </location>
</feature>
<dbReference type="Proteomes" id="UP001500542">
    <property type="component" value="Unassembled WGS sequence"/>
</dbReference>
<sequence length="299" mass="31109">MNEEDLKEAMHDVIVRSTPPEPMDPARALNQGRKVRTRRRVVWVGAAAVTLTVGAAAGPTLVANLADNGPAGQGVAGGGTPSLAGPTTATSVVPTPKSGSTVVPSAPTTRKTGDPWPEGQTDRTASAGPRAVRVGGLMADLSSAVPAGFSTPNLKYPDGRSARWPQAQYASADGEPDYWEYMATIPVQKDNKVGRLLVMSTTPNGKPATSPCQLALTFWGSTGTCAVVDVDGKKVGVVTAKKGSDYDQSAAYRYDDGTVVVLAQAKKTDLPGKSALTQPVFSTQQLAEQVTSAKFKISE</sequence>
<reference evidence="3 4" key="1">
    <citation type="journal article" date="2019" name="Int. J. Syst. Evol. Microbiol.">
        <title>The Global Catalogue of Microorganisms (GCM) 10K type strain sequencing project: providing services to taxonomists for standard genome sequencing and annotation.</title>
        <authorList>
            <consortium name="The Broad Institute Genomics Platform"/>
            <consortium name="The Broad Institute Genome Sequencing Center for Infectious Disease"/>
            <person name="Wu L."/>
            <person name="Ma J."/>
        </authorList>
    </citation>
    <scope>NUCLEOTIDE SEQUENCE [LARGE SCALE GENOMIC DNA]</scope>
    <source>
        <strain evidence="3 4">JCM 10977</strain>
    </source>
</reference>
<gene>
    <name evidence="3" type="ORF">GCM10009554_40160</name>
</gene>
<evidence type="ECO:0000313" key="4">
    <source>
        <dbReference type="Proteomes" id="UP001500542"/>
    </source>
</evidence>
<name>A0ABN1QNV9_9ACTN</name>
<protein>
    <submittedName>
        <fullName evidence="3">Uncharacterized protein</fullName>
    </submittedName>
</protein>
<evidence type="ECO:0000313" key="3">
    <source>
        <dbReference type="EMBL" id="GAA0945393.1"/>
    </source>
</evidence>
<keyword evidence="2" id="KW-1133">Transmembrane helix</keyword>
<proteinExistence type="predicted"/>
<accession>A0ABN1QNV9</accession>
<feature type="compositionally biased region" description="Polar residues" evidence="1">
    <location>
        <begin position="85"/>
        <end position="110"/>
    </location>
</feature>
<organism evidence="3 4">
    <name type="scientific">Kribbella koreensis</name>
    <dbReference type="NCBI Taxonomy" id="57909"/>
    <lineage>
        <taxon>Bacteria</taxon>
        <taxon>Bacillati</taxon>
        <taxon>Actinomycetota</taxon>
        <taxon>Actinomycetes</taxon>
        <taxon>Propionibacteriales</taxon>
        <taxon>Kribbellaceae</taxon>
        <taxon>Kribbella</taxon>
    </lineage>
</organism>
<dbReference type="RefSeq" id="WP_343971993.1">
    <property type="nucleotide sequence ID" value="NZ_BAAAHK010000009.1"/>
</dbReference>
<keyword evidence="2" id="KW-0812">Transmembrane</keyword>
<evidence type="ECO:0000256" key="1">
    <source>
        <dbReference type="SAM" id="MobiDB-lite"/>
    </source>
</evidence>
<evidence type="ECO:0000256" key="2">
    <source>
        <dbReference type="SAM" id="Phobius"/>
    </source>
</evidence>
<keyword evidence="2" id="KW-0472">Membrane</keyword>